<evidence type="ECO:0000256" key="1">
    <source>
        <dbReference type="ARBA" id="ARBA00022532"/>
    </source>
</evidence>
<dbReference type="STRING" id="648757.Rvan_3430"/>
<dbReference type="InterPro" id="IPR017866">
    <property type="entry name" value="Succ-CoA_synthase_bsu_CS"/>
</dbReference>
<dbReference type="PROSITE" id="PS01217">
    <property type="entry name" value="SUCCINYL_COA_LIG_3"/>
    <property type="match status" value="1"/>
</dbReference>
<evidence type="ECO:0000256" key="5">
    <source>
        <dbReference type="ARBA" id="ARBA00022842"/>
    </source>
</evidence>
<dbReference type="EMBL" id="CP002292">
    <property type="protein sequence ID" value="ADP72610.1"/>
    <property type="molecule type" value="Genomic_DNA"/>
</dbReference>
<keyword evidence="4 6" id="KW-0547">Nucleotide-binding</keyword>
<keyword evidence="9" id="KW-1185">Reference proteome</keyword>
<dbReference type="Gene3D" id="3.40.50.261">
    <property type="entry name" value="Succinyl-CoA synthetase domains"/>
    <property type="match status" value="1"/>
</dbReference>
<protein>
    <submittedName>
        <fullName evidence="8">Succinate--CoA ligase (ADP-forming)</fullName>
        <ecNumber evidence="8">6.2.1.5</ecNumber>
    </submittedName>
</protein>
<dbReference type="HOGENOM" id="CLU_037430_4_0_5"/>
<name>E3I3G2_RHOVT</name>
<dbReference type="RefSeq" id="WP_013420968.1">
    <property type="nucleotide sequence ID" value="NC_014664.1"/>
</dbReference>
<dbReference type="Proteomes" id="UP000001399">
    <property type="component" value="Chromosome"/>
</dbReference>
<accession>E3I3G2</accession>
<evidence type="ECO:0000313" key="8">
    <source>
        <dbReference type="EMBL" id="ADP72610.1"/>
    </source>
</evidence>
<dbReference type="Pfam" id="PF08442">
    <property type="entry name" value="ATP-grasp_2"/>
    <property type="match status" value="1"/>
</dbReference>
<sequence>MNLLEYSAKHMVLSRAGIPVPNGILCLTPEDAAGAYDKLGACVIKAQVSTGKRGKSGGVRLAFSADEAKEAAAAILALTINGFPVAAVLAEEKADIEREYYAAILPDPVTRSPMVLFSEEGGMDIEELAERKPEAIRRFYVDVSAGFSEADAAELAEGPYAAGIAPILVRLYEAFVANDGELLEINPLAVLKDKSIVALDCKFILDPAAAFRQPELAATAVPERRTRLEKEAEDAGLKFIELEGNVAILANGAGLTMTTMDAVSHFGGRPANFQEIGGEAYTKAETALRIVLSNPGVKSLVVNFCGAFARTDVMAEGVVAAWEKLTPEIPVFFSIHGTGSGEAINLVRSRLGFEPYDFMEDAVKAAVEAAR</sequence>
<dbReference type="PANTHER" id="PTHR11815">
    <property type="entry name" value="SUCCINYL-COA SYNTHETASE BETA CHAIN"/>
    <property type="match status" value="1"/>
</dbReference>
<evidence type="ECO:0000256" key="2">
    <source>
        <dbReference type="ARBA" id="ARBA00022598"/>
    </source>
</evidence>
<evidence type="ECO:0000256" key="4">
    <source>
        <dbReference type="ARBA" id="ARBA00022741"/>
    </source>
</evidence>
<keyword evidence="3" id="KW-0479">Metal-binding</keyword>
<dbReference type="SUPFAM" id="SSF56059">
    <property type="entry name" value="Glutathione synthetase ATP-binding domain-like"/>
    <property type="match status" value="1"/>
</dbReference>
<dbReference type="KEGG" id="rva:Rvan_3430"/>
<dbReference type="GO" id="GO:0042709">
    <property type="term" value="C:succinate-CoA ligase complex"/>
    <property type="evidence" value="ECO:0007669"/>
    <property type="project" value="TreeGrafter"/>
</dbReference>
<dbReference type="Pfam" id="PF00549">
    <property type="entry name" value="Ligase_CoA"/>
    <property type="match status" value="1"/>
</dbReference>
<dbReference type="GO" id="GO:0005524">
    <property type="term" value="F:ATP binding"/>
    <property type="evidence" value="ECO:0007669"/>
    <property type="project" value="UniProtKB-UniRule"/>
</dbReference>
<keyword evidence="6" id="KW-0067">ATP-binding</keyword>
<dbReference type="InterPro" id="IPR016102">
    <property type="entry name" value="Succinyl-CoA_synth-like"/>
</dbReference>
<dbReference type="PIRSF" id="PIRSF001554">
    <property type="entry name" value="SucCS_beta"/>
    <property type="match status" value="1"/>
</dbReference>
<keyword evidence="2 8" id="KW-0436">Ligase</keyword>
<keyword evidence="5" id="KW-0460">Magnesium</keyword>
<dbReference type="InterPro" id="IPR013815">
    <property type="entry name" value="ATP_grasp_subdomain_1"/>
</dbReference>
<gene>
    <name evidence="8" type="ordered locus">Rvan_3430</name>
</gene>
<dbReference type="InterPro" id="IPR005811">
    <property type="entry name" value="SUCC_ACL_C"/>
</dbReference>
<dbReference type="Gene3D" id="3.30.1490.20">
    <property type="entry name" value="ATP-grasp fold, A domain"/>
    <property type="match status" value="1"/>
</dbReference>
<dbReference type="GO" id="GO:0046872">
    <property type="term" value="F:metal ion binding"/>
    <property type="evidence" value="ECO:0007669"/>
    <property type="project" value="UniProtKB-KW"/>
</dbReference>
<feature type="domain" description="ATP-grasp" evidence="7">
    <location>
        <begin position="10"/>
        <end position="222"/>
    </location>
</feature>
<reference evidence="9" key="1">
    <citation type="journal article" date="2011" name="J. Bacteriol.">
        <title>Genome sequences of eight morphologically diverse alphaproteobacteria.</title>
        <authorList>
            <consortium name="US DOE Joint Genome Institute"/>
            <person name="Brown P.J."/>
            <person name="Kysela D.T."/>
            <person name="Buechlein A."/>
            <person name="Hemmerich C."/>
            <person name="Brun Y.V."/>
        </authorList>
    </citation>
    <scope>NUCLEOTIDE SEQUENCE [LARGE SCALE GENOMIC DNA]</scope>
    <source>
        <strain evidence="9">ATCC 17100 / ATH 3.1.1 / DSM 162 / LMG 4299</strain>
    </source>
</reference>
<dbReference type="GO" id="GO:0004775">
    <property type="term" value="F:succinate-CoA ligase (ADP-forming) activity"/>
    <property type="evidence" value="ECO:0007669"/>
    <property type="project" value="UniProtKB-EC"/>
</dbReference>
<evidence type="ECO:0000256" key="6">
    <source>
        <dbReference type="PROSITE-ProRule" id="PRU00409"/>
    </source>
</evidence>
<dbReference type="Gene3D" id="3.30.470.20">
    <property type="entry name" value="ATP-grasp fold, B domain"/>
    <property type="match status" value="1"/>
</dbReference>
<organism evidence="8 9">
    <name type="scientific">Rhodomicrobium vannielii (strain ATCC 17100 / DSM 162 / LMG 4299 / NCIMB 10020 / ATH 3.1.1)</name>
    <dbReference type="NCBI Taxonomy" id="648757"/>
    <lineage>
        <taxon>Bacteria</taxon>
        <taxon>Pseudomonadati</taxon>
        <taxon>Pseudomonadota</taxon>
        <taxon>Alphaproteobacteria</taxon>
        <taxon>Hyphomicrobiales</taxon>
        <taxon>Hyphomicrobiaceae</taxon>
        <taxon>Rhodomicrobium</taxon>
    </lineage>
</organism>
<keyword evidence="1" id="KW-0816">Tricarboxylic acid cycle</keyword>
<proteinExistence type="predicted"/>
<dbReference type="InterPro" id="IPR011761">
    <property type="entry name" value="ATP-grasp"/>
</dbReference>
<dbReference type="InterPro" id="IPR013650">
    <property type="entry name" value="ATP-grasp_succ-CoA_synth-type"/>
</dbReference>
<dbReference type="GO" id="GO:0006104">
    <property type="term" value="P:succinyl-CoA metabolic process"/>
    <property type="evidence" value="ECO:0007669"/>
    <property type="project" value="TreeGrafter"/>
</dbReference>
<dbReference type="PANTHER" id="PTHR11815:SF10">
    <property type="entry name" value="SUCCINATE--COA LIGASE [GDP-FORMING] SUBUNIT BETA, MITOCHONDRIAL"/>
    <property type="match status" value="1"/>
</dbReference>
<evidence type="ECO:0000256" key="3">
    <source>
        <dbReference type="ARBA" id="ARBA00022723"/>
    </source>
</evidence>
<dbReference type="AlphaFoldDB" id="E3I3G2"/>
<dbReference type="OrthoDB" id="9802602at2"/>
<dbReference type="eggNOG" id="COG0045">
    <property type="taxonomic scope" value="Bacteria"/>
</dbReference>
<evidence type="ECO:0000313" key="9">
    <source>
        <dbReference type="Proteomes" id="UP000001399"/>
    </source>
</evidence>
<evidence type="ECO:0000259" key="7">
    <source>
        <dbReference type="PROSITE" id="PS50975"/>
    </source>
</evidence>
<dbReference type="PROSITE" id="PS50975">
    <property type="entry name" value="ATP_GRASP"/>
    <property type="match status" value="1"/>
</dbReference>
<dbReference type="GO" id="GO:0006099">
    <property type="term" value="P:tricarboxylic acid cycle"/>
    <property type="evidence" value="ECO:0007669"/>
    <property type="project" value="UniProtKB-KW"/>
</dbReference>
<dbReference type="EC" id="6.2.1.5" evidence="8"/>
<dbReference type="SUPFAM" id="SSF52210">
    <property type="entry name" value="Succinyl-CoA synthetase domains"/>
    <property type="match status" value="1"/>
</dbReference>
<dbReference type="InterPro" id="IPR005809">
    <property type="entry name" value="Succ_CoA_ligase-like_bsu"/>
</dbReference>